<dbReference type="EMBL" id="BMVG01000008">
    <property type="protein sequence ID" value="GHE05122.1"/>
    <property type="molecule type" value="Genomic_DNA"/>
</dbReference>
<feature type="transmembrane region" description="Helical" evidence="2">
    <location>
        <begin position="84"/>
        <end position="104"/>
    </location>
</feature>
<feature type="region of interest" description="Disordered" evidence="1">
    <location>
        <begin position="1"/>
        <end position="23"/>
    </location>
</feature>
<evidence type="ECO:0000313" key="3">
    <source>
        <dbReference type="EMBL" id="GHE05122.1"/>
    </source>
</evidence>
<proteinExistence type="predicted"/>
<dbReference type="Proteomes" id="UP000655443">
    <property type="component" value="Unassembled WGS sequence"/>
</dbReference>
<organism evidence="3 4">
    <name type="scientific">Streptomyces alanosinicus</name>
    <dbReference type="NCBI Taxonomy" id="68171"/>
    <lineage>
        <taxon>Bacteria</taxon>
        <taxon>Bacillati</taxon>
        <taxon>Actinomycetota</taxon>
        <taxon>Actinomycetes</taxon>
        <taxon>Kitasatosporales</taxon>
        <taxon>Streptomycetaceae</taxon>
        <taxon>Streptomyces</taxon>
    </lineage>
</organism>
<feature type="transmembrane region" description="Helical" evidence="2">
    <location>
        <begin position="255"/>
        <end position="272"/>
    </location>
</feature>
<keyword evidence="2" id="KW-0812">Transmembrane</keyword>
<feature type="transmembrane region" description="Helical" evidence="2">
    <location>
        <begin position="208"/>
        <end position="226"/>
    </location>
</feature>
<feature type="transmembrane region" description="Helical" evidence="2">
    <location>
        <begin position="143"/>
        <end position="161"/>
    </location>
</feature>
<dbReference type="AlphaFoldDB" id="A0A919D3Q6"/>
<reference evidence="3" key="2">
    <citation type="submission" date="2020-09" db="EMBL/GenBank/DDBJ databases">
        <authorList>
            <person name="Sun Q."/>
            <person name="Ohkuma M."/>
        </authorList>
    </citation>
    <scope>NUCLEOTIDE SEQUENCE</scope>
    <source>
        <strain evidence="3">JCM 4714</strain>
    </source>
</reference>
<feature type="transmembrane region" description="Helical" evidence="2">
    <location>
        <begin position="173"/>
        <end position="196"/>
    </location>
</feature>
<dbReference type="Pfam" id="PF20128">
    <property type="entry name" value="DUF6518"/>
    <property type="match status" value="1"/>
</dbReference>
<feature type="transmembrane region" description="Helical" evidence="2">
    <location>
        <begin position="232"/>
        <end position="248"/>
    </location>
</feature>
<evidence type="ECO:0000313" key="4">
    <source>
        <dbReference type="Proteomes" id="UP000655443"/>
    </source>
</evidence>
<evidence type="ECO:0000256" key="1">
    <source>
        <dbReference type="SAM" id="MobiDB-lite"/>
    </source>
</evidence>
<reference evidence="3" key="1">
    <citation type="journal article" date="2014" name="Int. J. Syst. Evol. Microbiol.">
        <title>Complete genome sequence of Corynebacterium casei LMG S-19264T (=DSM 44701T), isolated from a smear-ripened cheese.</title>
        <authorList>
            <consortium name="US DOE Joint Genome Institute (JGI-PGF)"/>
            <person name="Walter F."/>
            <person name="Albersmeier A."/>
            <person name="Kalinowski J."/>
            <person name="Ruckert C."/>
        </authorList>
    </citation>
    <scope>NUCLEOTIDE SEQUENCE</scope>
    <source>
        <strain evidence="3">JCM 4714</strain>
    </source>
</reference>
<sequence>MAGVRRIAVRRTPAKPTESAERSVPARRFVPDAPVIPEVRCRLVYTRHVYVLCIVRAVELRPRGATMATITADPADRTRDRTPWAGPAAAVSGAGVLLGVLTNLAQGWLPGAWQQIANSGAVWAAVAFAAGALLYARGAAGKAAIGGLGAELGLVAGYYGYAEFGRGGAGSLFFPLVWAGMACVAGPLFGVAGHWWRRGPDARRRVTGLGALAGLFGMEGLDYAWILHYTAQAWACAVLFVLIPLLMARTHKERALALGVAVACAPLAYAVIELPLQMLSG</sequence>
<keyword evidence="2" id="KW-0472">Membrane</keyword>
<comment type="caution">
    <text evidence="3">The sequence shown here is derived from an EMBL/GenBank/DDBJ whole genome shotgun (WGS) entry which is preliminary data.</text>
</comment>
<name>A0A919D3Q6_9ACTN</name>
<accession>A0A919D3Q6</accession>
<dbReference type="InterPro" id="IPR045393">
    <property type="entry name" value="DUF6518"/>
</dbReference>
<evidence type="ECO:0000256" key="2">
    <source>
        <dbReference type="SAM" id="Phobius"/>
    </source>
</evidence>
<gene>
    <name evidence="3" type="ORF">GCM10010339_39600</name>
</gene>
<keyword evidence="4" id="KW-1185">Reference proteome</keyword>
<feature type="transmembrane region" description="Helical" evidence="2">
    <location>
        <begin position="116"/>
        <end position="136"/>
    </location>
</feature>
<keyword evidence="2" id="KW-1133">Transmembrane helix</keyword>
<protein>
    <submittedName>
        <fullName evidence="3">Uncharacterized protein</fullName>
    </submittedName>
</protein>